<keyword evidence="2" id="KW-0328">Glycosyltransferase</keyword>
<protein>
    <submittedName>
        <fullName evidence="6">Glycosyltransferase</fullName>
    </submittedName>
</protein>
<dbReference type="Proteomes" id="UP000576082">
    <property type="component" value="Unassembled WGS sequence"/>
</dbReference>
<dbReference type="GO" id="GO:0016757">
    <property type="term" value="F:glycosyltransferase activity"/>
    <property type="evidence" value="ECO:0007669"/>
    <property type="project" value="UniProtKB-KW"/>
</dbReference>
<reference evidence="6 7" key="1">
    <citation type="submission" date="2020-04" db="EMBL/GenBank/DDBJ databases">
        <title>Flammeovirga sp. SR4, a novel species isolated from seawater.</title>
        <authorList>
            <person name="Wang X."/>
        </authorList>
    </citation>
    <scope>NUCLEOTIDE SEQUENCE [LARGE SCALE GENOMIC DNA]</scope>
    <source>
        <strain evidence="6 7">ATCC 23126</strain>
    </source>
</reference>
<dbReference type="Pfam" id="PF00535">
    <property type="entry name" value="Glycos_transf_2"/>
    <property type="match status" value="1"/>
</dbReference>
<dbReference type="Gene3D" id="3.90.550.10">
    <property type="entry name" value="Spore Coat Polysaccharide Biosynthesis Protein SpsA, Chain A"/>
    <property type="match status" value="1"/>
</dbReference>
<evidence type="ECO:0000313" key="7">
    <source>
        <dbReference type="Proteomes" id="UP000576082"/>
    </source>
</evidence>
<keyword evidence="4" id="KW-1133">Transmembrane helix</keyword>
<dbReference type="SUPFAM" id="SSF53448">
    <property type="entry name" value="Nucleotide-diphospho-sugar transferases"/>
    <property type="match status" value="1"/>
</dbReference>
<dbReference type="EMBL" id="JABANE010000013">
    <property type="protein sequence ID" value="NME67695.1"/>
    <property type="molecule type" value="Genomic_DNA"/>
</dbReference>
<proteinExistence type="inferred from homology"/>
<feature type="domain" description="Glycosyltransferase 2-like" evidence="5">
    <location>
        <begin position="4"/>
        <end position="172"/>
    </location>
</feature>
<organism evidence="6 7">
    <name type="scientific">Flammeovirga aprica JL-4</name>
    <dbReference type="NCBI Taxonomy" id="694437"/>
    <lineage>
        <taxon>Bacteria</taxon>
        <taxon>Pseudomonadati</taxon>
        <taxon>Bacteroidota</taxon>
        <taxon>Cytophagia</taxon>
        <taxon>Cytophagales</taxon>
        <taxon>Flammeovirgaceae</taxon>
        <taxon>Flammeovirga</taxon>
    </lineage>
</organism>
<sequence>MKVSILVAARNEEVTIKSCLESLISQNVNNNVCIDILIGNDASKDNTEQIVTGFVAEFDNIKLFNIPQDRTLKGKVNVLDFLSEQTDAEYFLFADADVVYPSSWVKTMLNSLLSADIVTGVTVVEQGNLWSNYQRMDWMFALKMIQVLSKFGIPVTAMGNNLGIRRSMFEKVGGVRDIPFSVAEDFALFKEVIRVGGRFEQLFSKDVLAVTQPVSTLPQWLRQRWRWMQGANKIQLPLKVLNYLNIIFYPLLILFGVFFNELLWLIPVVYVVKSATIITIQHQLGLKIQWRDSLMFDLFHAFTYNILLIYSLKKPKVHWKGRVYKSE</sequence>
<evidence type="ECO:0000256" key="3">
    <source>
        <dbReference type="ARBA" id="ARBA00022679"/>
    </source>
</evidence>
<dbReference type="PANTHER" id="PTHR43630:SF1">
    <property type="entry name" value="POLY-BETA-1,6-N-ACETYL-D-GLUCOSAMINE SYNTHASE"/>
    <property type="match status" value="1"/>
</dbReference>
<comment type="caution">
    <text evidence="6">The sequence shown here is derived from an EMBL/GenBank/DDBJ whole genome shotgun (WGS) entry which is preliminary data.</text>
</comment>
<dbReference type="RefSeq" id="WP_205959803.1">
    <property type="nucleotide sequence ID" value="NZ_JABANE010000013.1"/>
</dbReference>
<evidence type="ECO:0000259" key="5">
    <source>
        <dbReference type="Pfam" id="PF00535"/>
    </source>
</evidence>
<gene>
    <name evidence="6" type="ORF">HHU12_06930</name>
</gene>
<dbReference type="InterPro" id="IPR029044">
    <property type="entry name" value="Nucleotide-diphossugar_trans"/>
</dbReference>
<evidence type="ECO:0000256" key="4">
    <source>
        <dbReference type="SAM" id="Phobius"/>
    </source>
</evidence>
<keyword evidence="4" id="KW-0812">Transmembrane</keyword>
<name>A0A7X9RSV4_9BACT</name>
<comment type="similarity">
    <text evidence="1">Belongs to the glycosyltransferase 2 family.</text>
</comment>
<keyword evidence="4" id="KW-0472">Membrane</keyword>
<accession>A0A7X9RSV4</accession>
<keyword evidence="3 6" id="KW-0808">Transferase</keyword>
<evidence type="ECO:0000313" key="6">
    <source>
        <dbReference type="EMBL" id="NME67695.1"/>
    </source>
</evidence>
<dbReference type="PANTHER" id="PTHR43630">
    <property type="entry name" value="POLY-BETA-1,6-N-ACETYL-D-GLUCOSAMINE SYNTHASE"/>
    <property type="match status" value="1"/>
</dbReference>
<feature type="transmembrane region" description="Helical" evidence="4">
    <location>
        <begin position="247"/>
        <end position="272"/>
    </location>
</feature>
<evidence type="ECO:0000256" key="2">
    <source>
        <dbReference type="ARBA" id="ARBA00022676"/>
    </source>
</evidence>
<feature type="transmembrane region" description="Helical" evidence="4">
    <location>
        <begin position="293"/>
        <end position="312"/>
    </location>
</feature>
<dbReference type="AlphaFoldDB" id="A0A7X9RSV4"/>
<evidence type="ECO:0000256" key="1">
    <source>
        <dbReference type="ARBA" id="ARBA00006739"/>
    </source>
</evidence>
<keyword evidence="7" id="KW-1185">Reference proteome</keyword>
<dbReference type="InterPro" id="IPR001173">
    <property type="entry name" value="Glyco_trans_2-like"/>
</dbReference>